<dbReference type="Proteomes" id="UP000707356">
    <property type="component" value="Unassembled WGS sequence"/>
</dbReference>
<dbReference type="SUPFAM" id="SSF50814">
    <property type="entry name" value="Lipocalins"/>
    <property type="match status" value="2"/>
</dbReference>
<dbReference type="InterPro" id="IPR022017">
    <property type="entry name" value="BFA1-like_DUF3598"/>
</dbReference>
<evidence type="ECO:0000313" key="4">
    <source>
        <dbReference type="Proteomes" id="UP000707356"/>
    </source>
</evidence>
<sequence>MTESQWDYLLKNLGRWSGSFTRLSPAGQVQSDQPSLVTLEALNNRQTIRQAIQKFDAAGKQIYDRTLEYSSLGRSTLFFADGAFSQGSTQFGAFAEFGAELGLISGDRRLRLVQQFAPNSPTPDNPIPASQLSQITLIREHRQGTPVAARPALTPEQLVGSWQGEAVTLYPDWRPLAHFTTALTVHLESDRLIQQISTPDMSFSSSAQIDGNILRFEQGRHPMQLLLLPDGASCNTPLRIPCRQAFLLEVGWLLHPNHRQRMIRSYDAQGEWISLTLVNEYRQNG</sequence>
<dbReference type="Pfam" id="PF12204">
    <property type="entry name" value="DUF3598_N"/>
    <property type="match status" value="1"/>
</dbReference>
<dbReference type="Gene3D" id="2.40.128.20">
    <property type="match status" value="2"/>
</dbReference>
<comment type="caution">
    <text evidence="3">The sequence shown here is derived from an EMBL/GenBank/DDBJ whole genome shotgun (WGS) entry which is preliminary data.</text>
</comment>
<name>A0A951U2R4_9CYAN</name>
<evidence type="ECO:0000259" key="1">
    <source>
        <dbReference type="Pfam" id="PF12204"/>
    </source>
</evidence>
<dbReference type="Pfam" id="PF21053">
    <property type="entry name" value="BFA1_C"/>
    <property type="match status" value="1"/>
</dbReference>
<organism evidence="3 4">
    <name type="scientific">Pegethrix bostrychoides GSE-TBD4-15B</name>
    <dbReference type="NCBI Taxonomy" id="2839662"/>
    <lineage>
        <taxon>Bacteria</taxon>
        <taxon>Bacillati</taxon>
        <taxon>Cyanobacteriota</taxon>
        <taxon>Cyanophyceae</taxon>
        <taxon>Oculatellales</taxon>
        <taxon>Oculatellaceae</taxon>
        <taxon>Pegethrix</taxon>
    </lineage>
</organism>
<feature type="domain" description="DUF3598" evidence="1">
    <location>
        <begin position="3"/>
        <end position="145"/>
    </location>
</feature>
<reference evidence="3" key="1">
    <citation type="submission" date="2021-05" db="EMBL/GenBank/DDBJ databases">
        <authorList>
            <person name="Pietrasiak N."/>
            <person name="Ward R."/>
            <person name="Stajich J.E."/>
            <person name="Kurbessoian T."/>
        </authorList>
    </citation>
    <scope>NUCLEOTIDE SEQUENCE</scope>
    <source>
        <strain evidence="3">GSE-TBD4-15B</strain>
    </source>
</reference>
<dbReference type="InterPro" id="IPR012674">
    <property type="entry name" value="Calycin"/>
</dbReference>
<proteinExistence type="predicted"/>
<dbReference type="GO" id="GO:0005886">
    <property type="term" value="C:plasma membrane"/>
    <property type="evidence" value="ECO:0007669"/>
    <property type="project" value="TreeGrafter"/>
</dbReference>
<dbReference type="InterPro" id="IPR048378">
    <property type="entry name" value="BFA1-like_C"/>
</dbReference>
<protein>
    <submittedName>
        <fullName evidence="3">DUF3598 family protein</fullName>
    </submittedName>
</protein>
<gene>
    <name evidence="3" type="ORF">KME07_00255</name>
</gene>
<feature type="domain" description="Biogenesis factor required for ATP synthase 1-like C-terminal" evidence="2">
    <location>
        <begin position="150"/>
        <end position="282"/>
    </location>
</feature>
<dbReference type="PANTHER" id="PTHR33404">
    <property type="entry name" value="CELL DIVISION TOPOLOGICAL SPECIFICITY FACTOR HOMOLOG, CHLOROPLASTIC"/>
    <property type="match status" value="1"/>
</dbReference>
<dbReference type="EMBL" id="JAHHHV010000001">
    <property type="protein sequence ID" value="MBW4463859.1"/>
    <property type="molecule type" value="Genomic_DNA"/>
</dbReference>
<evidence type="ECO:0000259" key="2">
    <source>
        <dbReference type="Pfam" id="PF21053"/>
    </source>
</evidence>
<dbReference type="AlphaFoldDB" id="A0A951U2R4"/>
<accession>A0A951U2R4</accession>
<evidence type="ECO:0000313" key="3">
    <source>
        <dbReference type="EMBL" id="MBW4463859.1"/>
    </source>
</evidence>
<dbReference type="PANTHER" id="PTHR33404:SF1">
    <property type="entry name" value="SLL0497 PROTEIN"/>
    <property type="match status" value="1"/>
</dbReference>
<reference evidence="3" key="2">
    <citation type="journal article" date="2022" name="Microbiol. Resour. Announc.">
        <title>Metagenome Sequencing to Explore Phylogenomics of Terrestrial Cyanobacteria.</title>
        <authorList>
            <person name="Ward R.D."/>
            <person name="Stajich J.E."/>
            <person name="Johansen J.R."/>
            <person name="Huntemann M."/>
            <person name="Clum A."/>
            <person name="Foster B."/>
            <person name="Foster B."/>
            <person name="Roux S."/>
            <person name="Palaniappan K."/>
            <person name="Varghese N."/>
            <person name="Mukherjee S."/>
            <person name="Reddy T.B.K."/>
            <person name="Daum C."/>
            <person name="Copeland A."/>
            <person name="Chen I.A."/>
            <person name="Ivanova N.N."/>
            <person name="Kyrpides N.C."/>
            <person name="Shapiro N."/>
            <person name="Eloe-Fadrosh E.A."/>
            <person name="Pietrasiak N."/>
        </authorList>
    </citation>
    <scope>NUCLEOTIDE SEQUENCE</scope>
    <source>
        <strain evidence="3">GSE-TBD4-15B</strain>
    </source>
</reference>
<dbReference type="GO" id="GO:0000918">
    <property type="term" value="P:division septum site selection"/>
    <property type="evidence" value="ECO:0007669"/>
    <property type="project" value="TreeGrafter"/>
</dbReference>